<evidence type="ECO:0000256" key="2">
    <source>
        <dbReference type="ARBA" id="ARBA00022803"/>
    </source>
</evidence>
<dbReference type="Pfam" id="PF13181">
    <property type="entry name" value="TPR_8"/>
    <property type="match status" value="1"/>
</dbReference>
<dbReference type="SMART" id="SM00028">
    <property type="entry name" value="TPR"/>
    <property type="match status" value="3"/>
</dbReference>
<dbReference type="Gene3D" id="2.60.40.1120">
    <property type="entry name" value="Carboxypeptidase-like, regulatory domain"/>
    <property type="match status" value="1"/>
</dbReference>
<dbReference type="SUPFAM" id="SSF49464">
    <property type="entry name" value="Carboxypeptidase regulatory domain-like"/>
    <property type="match status" value="1"/>
</dbReference>
<evidence type="ECO:0000313" key="5">
    <source>
        <dbReference type="Proteomes" id="UP000051012"/>
    </source>
</evidence>
<dbReference type="InterPro" id="IPR051685">
    <property type="entry name" value="Ycf3/AcsC/BcsC/TPR_MFPF"/>
</dbReference>
<dbReference type="SUPFAM" id="SSF48452">
    <property type="entry name" value="TPR-like"/>
    <property type="match status" value="1"/>
</dbReference>
<dbReference type="AlphaFoldDB" id="A0A0S7YDZ8"/>
<dbReference type="PANTHER" id="PTHR44943">
    <property type="entry name" value="CELLULOSE SYNTHASE OPERON PROTEIN C"/>
    <property type="match status" value="1"/>
</dbReference>
<protein>
    <submittedName>
        <fullName evidence="4">Uncharacterized protein</fullName>
    </submittedName>
</protein>
<organism evidence="4 5">
    <name type="scientific">candidate division TA06 bacterium DG_78</name>
    <dbReference type="NCBI Taxonomy" id="1703772"/>
    <lineage>
        <taxon>Bacteria</taxon>
        <taxon>Bacteria division TA06</taxon>
    </lineage>
</organism>
<comment type="caution">
    <text evidence="4">The sequence shown here is derived from an EMBL/GenBank/DDBJ whole genome shotgun (WGS) entry which is preliminary data.</text>
</comment>
<feature type="repeat" description="TPR" evidence="3">
    <location>
        <begin position="487"/>
        <end position="520"/>
    </location>
</feature>
<feature type="repeat" description="TPR" evidence="3">
    <location>
        <begin position="422"/>
        <end position="455"/>
    </location>
</feature>
<evidence type="ECO:0000256" key="1">
    <source>
        <dbReference type="ARBA" id="ARBA00022737"/>
    </source>
</evidence>
<dbReference type="Pfam" id="PF00515">
    <property type="entry name" value="TPR_1"/>
    <property type="match status" value="1"/>
</dbReference>
<gene>
    <name evidence="4" type="ORF">AMJ52_04540</name>
</gene>
<dbReference type="InterPro" id="IPR019734">
    <property type="entry name" value="TPR_rpt"/>
</dbReference>
<dbReference type="Gene3D" id="1.25.40.10">
    <property type="entry name" value="Tetratricopeptide repeat domain"/>
    <property type="match status" value="2"/>
</dbReference>
<dbReference type="Proteomes" id="UP000051012">
    <property type="component" value="Unassembled WGS sequence"/>
</dbReference>
<dbReference type="PANTHER" id="PTHR44943:SF8">
    <property type="entry name" value="TPR REPEAT-CONTAINING PROTEIN MJ0263"/>
    <property type="match status" value="1"/>
</dbReference>
<proteinExistence type="predicted"/>
<accession>A0A0S7YDZ8</accession>
<reference evidence="4 5" key="1">
    <citation type="journal article" date="2015" name="Microbiome">
        <title>Genomic resolution of linkages in carbon, nitrogen, and sulfur cycling among widespread estuary sediment bacteria.</title>
        <authorList>
            <person name="Baker B.J."/>
            <person name="Lazar C.S."/>
            <person name="Teske A.P."/>
            <person name="Dick G.J."/>
        </authorList>
    </citation>
    <scope>NUCLEOTIDE SEQUENCE [LARGE SCALE GENOMIC DNA]</scope>
    <source>
        <strain evidence="4">DG_78</strain>
    </source>
</reference>
<feature type="repeat" description="TPR" evidence="3">
    <location>
        <begin position="371"/>
        <end position="404"/>
    </location>
</feature>
<dbReference type="EMBL" id="LJNI01000046">
    <property type="protein sequence ID" value="KPJ72973.1"/>
    <property type="molecule type" value="Genomic_DNA"/>
</dbReference>
<evidence type="ECO:0000313" key="4">
    <source>
        <dbReference type="EMBL" id="KPJ72973.1"/>
    </source>
</evidence>
<dbReference type="PROSITE" id="PS50005">
    <property type="entry name" value="TPR"/>
    <property type="match status" value="3"/>
</dbReference>
<dbReference type="InterPro" id="IPR008969">
    <property type="entry name" value="CarboxyPept-like_regulatory"/>
</dbReference>
<evidence type="ECO:0000256" key="3">
    <source>
        <dbReference type="PROSITE-ProRule" id="PRU00339"/>
    </source>
</evidence>
<sequence length="540" mass="60569">MILLTFFLLAELSRTSGLIDIPIAPQDEMMGVFSIGAKYSLPVFSDDPYLYDEIDAEPNDFDVFLKYGFNRGEIAISMFTPNTFVLSAKYLVIQEQKLVPAIFIGVDDISYSQHISTLGRGDTIGFLEEQGYALYGGGRPPELFSGYVAVQKSISPYFNLVFGLGRGRFVGYGPRSHVFNTDLFVLGDEYDSGDHSGWAFGVFMGGAIKLPIGLEFIVEMDGRDANTGIKYTHKYFTTTFAISKVEQFFGDKPFSPRYVFGLEMNNRFMTEKPKIGTIECIVQDITSKKLLNNSIVEIKELNKKYTAVGGTFSVILSVGNYTVIVSKPDYVDYTSMVSVKPGVQSKLVFNLSKTEEALRREAALREKEQSIKIYLEQGKIYFFENQLDPAKIAFEMVLSLDPENSEAMEFITQIEPKRAQLIATYAAEARSRTQNNELAKAIEYWQKVLTLNPDHIEAKRSISDLQTRIAAAKKPPAVPKKITQAEIEALYKKGVTYFTAEKYDQALKIFKQVLTHDPNHTGAKDYKSRTEARLKVLGGG</sequence>
<keyword evidence="1" id="KW-0677">Repeat</keyword>
<dbReference type="PROSITE" id="PS50293">
    <property type="entry name" value="TPR_REGION"/>
    <property type="match status" value="1"/>
</dbReference>
<dbReference type="InterPro" id="IPR011990">
    <property type="entry name" value="TPR-like_helical_dom_sf"/>
</dbReference>
<name>A0A0S7YDZ8_UNCT6</name>
<keyword evidence="2 3" id="KW-0802">TPR repeat</keyword>